<accession>F4RDE9</accession>
<evidence type="ECO:0000313" key="3">
    <source>
        <dbReference type="Proteomes" id="UP000001072"/>
    </source>
</evidence>
<evidence type="ECO:0000313" key="2">
    <source>
        <dbReference type="EMBL" id="EGG09390.1"/>
    </source>
</evidence>
<dbReference type="InParanoid" id="F4RDE9"/>
<organism evidence="3">
    <name type="scientific">Melampsora larici-populina (strain 98AG31 / pathotype 3-4-7)</name>
    <name type="common">Poplar leaf rust fungus</name>
    <dbReference type="NCBI Taxonomy" id="747676"/>
    <lineage>
        <taxon>Eukaryota</taxon>
        <taxon>Fungi</taxon>
        <taxon>Dikarya</taxon>
        <taxon>Basidiomycota</taxon>
        <taxon>Pucciniomycotina</taxon>
        <taxon>Pucciniomycetes</taxon>
        <taxon>Pucciniales</taxon>
        <taxon>Melampsoraceae</taxon>
        <taxon>Melampsora</taxon>
    </lineage>
</organism>
<dbReference type="RefSeq" id="XP_007407117.1">
    <property type="nucleotide sequence ID" value="XM_007407055.1"/>
</dbReference>
<keyword evidence="3" id="KW-1185">Reference proteome</keyword>
<evidence type="ECO:0000256" key="1">
    <source>
        <dbReference type="SAM" id="MobiDB-lite"/>
    </source>
</evidence>
<dbReference type="VEuPathDB" id="FungiDB:MELLADRAFT_61055"/>
<name>F4RDE9_MELLP</name>
<dbReference type="HOGENOM" id="CLU_2121610_0_0_1"/>
<feature type="compositionally biased region" description="Basic residues" evidence="1">
    <location>
        <begin position="95"/>
        <end position="104"/>
    </location>
</feature>
<protein>
    <submittedName>
        <fullName evidence="2">Uncharacterized protein</fullName>
    </submittedName>
</protein>
<dbReference type="EMBL" id="GL883097">
    <property type="protein sequence ID" value="EGG09390.1"/>
    <property type="molecule type" value="Genomic_DNA"/>
</dbReference>
<dbReference type="KEGG" id="mlr:MELLADRAFT_61055"/>
<reference evidence="3" key="1">
    <citation type="journal article" date="2011" name="Proc. Natl. Acad. Sci. U.S.A.">
        <title>Obligate biotrophy features unraveled by the genomic analysis of rust fungi.</title>
        <authorList>
            <person name="Duplessis S."/>
            <person name="Cuomo C.A."/>
            <person name="Lin Y.-C."/>
            <person name="Aerts A."/>
            <person name="Tisserant E."/>
            <person name="Veneault-Fourrey C."/>
            <person name="Joly D.L."/>
            <person name="Hacquard S."/>
            <person name="Amselem J."/>
            <person name="Cantarel B.L."/>
            <person name="Chiu R."/>
            <person name="Coutinho P.M."/>
            <person name="Feau N."/>
            <person name="Field M."/>
            <person name="Frey P."/>
            <person name="Gelhaye E."/>
            <person name="Goldberg J."/>
            <person name="Grabherr M.G."/>
            <person name="Kodira C.D."/>
            <person name="Kohler A."/>
            <person name="Kuees U."/>
            <person name="Lindquist E.A."/>
            <person name="Lucas S.M."/>
            <person name="Mago R."/>
            <person name="Mauceli E."/>
            <person name="Morin E."/>
            <person name="Murat C."/>
            <person name="Pangilinan J.L."/>
            <person name="Park R."/>
            <person name="Pearson M."/>
            <person name="Quesneville H."/>
            <person name="Rouhier N."/>
            <person name="Sakthikumar S."/>
            <person name="Salamov A.A."/>
            <person name="Schmutz J."/>
            <person name="Selles B."/>
            <person name="Shapiro H."/>
            <person name="Tanguay P."/>
            <person name="Tuskan G.A."/>
            <person name="Henrissat B."/>
            <person name="Van de Peer Y."/>
            <person name="Rouze P."/>
            <person name="Ellis J.G."/>
            <person name="Dodds P.N."/>
            <person name="Schein J.E."/>
            <person name="Zhong S."/>
            <person name="Hamelin R.C."/>
            <person name="Grigoriev I.V."/>
            <person name="Szabo L.J."/>
            <person name="Martin F."/>
        </authorList>
    </citation>
    <scope>NUCLEOTIDE SEQUENCE [LARGE SCALE GENOMIC DNA]</scope>
    <source>
        <strain evidence="3">98AG31 / pathotype 3-4-7</strain>
    </source>
</reference>
<gene>
    <name evidence="2" type="ORF">MELLADRAFT_61055</name>
</gene>
<proteinExistence type="predicted"/>
<sequence>MSSVTSECPSRSRKQPERAGMIAPSPDSRRRVSIDSVILASGQSPRHKKKNRMQQIEDTEDESDVVQSLSTKQKRKTASTKDVSDSESISSAVAKQKKRKRKATQSKSGSKEVC</sequence>
<dbReference type="Proteomes" id="UP000001072">
    <property type="component" value="Unassembled WGS sequence"/>
</dbReference>
<dbReference type="GeneID" id="18929662"/>
<dbReference type="AlphaFoldDB" id="F4RDE9"/>
<feature type="region of interest" description="Disordered" evidence="1">
    <location>
        <begin position="1"/>
        <end position="114"/>
    </location>
</feature>